<organism evidence="1 2">
    <name type="scientific">Bacteroides pyogenes</name>
    <dbReference type="NCBI Taxonomy" id="310300"/>
    <lineage>
        <taxon>Bacteria</taxon>
        <taxon>Pseudomonadati</taxon>
        <taxon>Bacteroidota</taxon>
        <taxon>Bacteroidia</taxon>
        <taxon>Bacteroidales</taxon>
        <taxon>Bacteroidaceae</taxon>
        <taxon>Bacteroides</taxon>
    </lineage>
</organism>
<name>A0A5D3ED88_9BACE</name>
<dbReference type="EMBL" id="VKLW01000014">
    <property type="protein sequence ID" value="TYK33606.1"/>
    <property type="molecule type" value="Genomic_DNA"/>
</dbReference>
<keyword evidence="2" id="KW-1185">Reference proteome</keyword>
<comment type="caution">
    <text evidence="1">The sequence shown here is derived from an EMBL/GenBank/DDBJ whole genome shotgun (WGS) entry which is preliminary data.</text>
</comment>
<reference evidence="1 2" key="1">
    <citation type="submission" date="2019-07" db="EMBL/GenBank/DDBJ databases">
        <title>Draft Genome Sequences of Bacteroides pyogenes Strains Isolated from the Uterus Holstein Dairy Cows with Metritis.</title>
        <authorList>
            <person name="Cunha F."/>
            <person name="Galvao K.N."/>
            <person name="Jeon S.J."/>
            <person name="Jeong K.C."/>
        </authorList>
    </citation>
    <scope>NUCLEOTIDE SEQUENCE [LARGE SCALE GENOMIC DNA]</scope>
    <source>
        <strain evidence="1 2">KG-31</strain>
    </source>
</reference>
<dbReference type="AlphaFoldDB" id="A0A5D3ED88"/>
<dbReference type="RefSeq" id="WP_034540449.1">
    <property type="nucleotide sequence ID" value="NZ_CP197398.1"/>
</dbReference>
<sequence length="65" mass="7818">MDALTVQLSRQYHETGLVSAVFYLSIRFEKKKKSSLDIESFHNYIFRIHQQRFIQIQKESVKKEV</sequence>
<dbReference type="Proteomes" id="UP000324383">
    <property type="component" value="Unassembled WGS sequence"/>
</dbReference>
<protein>
    <submittedName>
        <fullName evidence="1">Uncharacterized protein</fullName>
    </submittedName>
</protein>
<evidence type="ECO:0000313" key="1">
    <source>
        <dbReference type="EMBL" id="TYK33606.1"/>
    </source>
</evidence>
<accession>A0A5D3ED88</accession>
<evidence type="ECO:0000313" key="2">
    <source>
        <dbReference type="Proteomes" id="UP000324383"/>
    </source>
</evidence>
<proteinExistence type="predicted"/>
<gene>
    <name evidence="1" type="ORF">FNJ60_07505</name>
</gene>